<accession>A0AAU9Q5B9</accession>
<name>A0AAU9Q5B9_9VIBR</name>
<sequence length="56" mass="6591">MNQLVQATGRHLRHGHERTPDMLFLVYTQVPERGRNHHRGMRPLKPRIASHLMPKS</sequence>
<comment type="caution">
    <text evidence="1">The sequence shown here is derived from an EMBL/GenBank/DDBJ whole genome shotgun (WGS) entry which is preliminary data.</text>
</comment>
<dbReference type="Proteomes" id="UP001295420">
    <property type="component" value="Unassembled WGS sequence"/>
</dbReference>
<evidence type="ECO:0000313" key="2">
    <source>
        <dbReference type="Proteomes" id="UP001295420"/>
    </source>
</evidence>
<organism evidence="1 2">
    <name type="scientific">Vibrio owensii</name>
    <dbReference type="NCBI Taxonomy" id="696485"/>
    <lineage>
        <taxon>Bacteria</taxon>
        <taxon>Pseudomonadati</taxon>
        <taxon>Pseudomonadota</taxon>
        <taxon>Gammaproteobacteria</taxon>
        <taxon>Vibrionales</taxon>
        <taxon>Vibrionaceae</taxon>
        <taxon>Vibrio</taxon>
    </lineage>
</organism>
<gene>
    <name evidence="1" type="ORF">THF1D04_20519</name>
</gene>
<evidence type="ECO:0000313" key="1">
    <source>
        <dbReference type="EMBL" id="CAH1527107.1"/>
    </source>
</evidence>
<dbReference type="AlphaFoldDB" id="A0AAU9Q5B9"/>
<reference evidence="1" key="1">
    <citation type="submission" date="2022-01" db="EMBL/GenBank/DDBJ databases">
        <authorList>
            <person name="Lagorce A."/>
        </authorList>
    </citation>
    <scope>NUCLEOTIDE SEQUENCE</scope>
    <source>
        <strain evidence="1">Th15_F1_D04</strain>
    </source>
</reference>
<protein>
    <submittedName>
        <fullName evidence="1">Uncharacterized protein</fullName>
    </submittedName>
</protein>
<proteinExistence type="predicted"/>
<dbReference type="EMBL" id="CAKMTQ010000012">
    <property type="protein sequence ID" value="CAH1527107.1"/>
    <property type="molecule type" value="Genomic_DNA"/>
</dbReference>